<keyword evidence="3" id="KW-0732">Signal</keyword>
<organism evidence="4 5">
    <name type="scientific">Pseudopedobacter beijingensis</name>
    <dbReference type="NCBI Taxonomy" id="1207056"/>
    <lineage>
        <taxon>Bacteria</taxon>
        <taxon>Pseudomonadati</taxon>
        <taxon>Bacteroidota</taxon>
        <taxon>Sphingobacteriia</taxon>
        <taxon>Sphingobacteriales</taxon>
        <taxon>Sphingobacteriaceae</taxon>
        <taxon>Pseudopedobacter</taxon>
    </lineage>
</organism>
<gene>
    <name evidence="4" type="ORF">ACFSAH_13475</name>
</gene>
<dbReference type="Proteomes" id="UP001597118">
    <property type="component" value="Unassembled WGS sequence"/>
</dbReference>
<keyword evidence="5" id="KW-1185">Reference proteome</keyword>
<protein>
    <recommendedName>
        <fullName evidence="6">tRNA (Guanine-N1)-methyltransferase</fullName>
    </recommendedName>
</protein>
<dbReference type="EMBL" id="JBHUDG010000020">
    <property type="protein sequence ID" value="MFD1630894.1"/>
    <property type="molecule type" value="Genomic_DNA"/>
</dbReference>
<feature type="transmembrane region" description="Helical" evidence="2">
    <location>
        <begin position="123"/>
        <end position="145"/>
    </location>
</feature>
<evidence type="ECO:0000313" key="5">
    <source>
        <dbReference type="Proteomes" id="UP001597118"/>
    </source>
</evidence>
<keyword evidence="1" id="KW-0175">Coiled coil</keyword>
<keyword evidence="2" id="KW-0472">Membrane</keyword>
<feature type="signal peptide" evidence="3">
    <location>
        <begin position="1"/>
        <end position="20"/>
    </location>
</feature>
<feature type="chain" id="PRO_5047187324" description="tRNA (Guanine-N1)-methyltransferase" evidence="3">
    <location>
        <begin position="21"/>
        <end position="198"/>
    </location>
</feature>
<feature type="coiled-coil region" evidence="1">
    <location>
        <begin position="73"/>
        <end position="107"/>
    </location>
</feature>
<sequence length="198" mass="23528">MRTFKHLLMSILFLYLSVVAKGQEITNNNINNQFKQVFEQSNDYQNYKVIKKSSFNSLWKNSLDTLNIKDHKIASELKTINQKNTDIQKLKQELERKNTELIHAKQSVDEIYFLGFIGMNKSLYNIICFSIIAILLIICIIIYIWNKHSKTTAKEKSFLYDEICKEYKTFKTRSHENEKKLARELQDERNKLAEHNIR</sequence>
<keyword evidence="2" id="KW-1133">Transmembrane helix</keyword>
<keyword evidence="2" id="KW-0812">Transmembrane</keyword>
<reference evidence="5" key="1">
    <citation type="journal article" date="2019" name="Int. J. Syst. Evol. Microbiol.">
        <title>The Global Catalogue of Microorganisms (GCM) 10K type strain sequencing project: providing services to taxonomists for standard genome sequencing and annotation.</title>
        <authorList>
            <consortium name="The Broad Institute Genomics Platform"/>
            <consortium name="The Broad Institute Genome Sequencing Center for Infectious Disease"/>
            <person name="Wu L."/>
            <person name="Ma J."/>
        </authorList>
    </citation>
    <scope>NUCLEOTIDE SEQUENCE [LARGE SCALE GENOMIC DNA]</scope>
    <source>
        <strain evidence="5">CCUG 53762</strain>
    </source>
</reference>
<proteinExistence type="predicted"/>
<name>A0ABW4IFY6_9SPHI</name>
<evidence type="ECO:0000313" key="4">
    <source>
        <dbReference type="EMBL" id="MFD1630894.1"/>
    </source>
</evidence>
<dbReference type="RefSeq" id="WP_379663270.1">
    <property type="nucleotide sequence ID" value="NZ_JBHUDG010000020.1"/>
</dbReference>
<evidence type="ECO:0000256" key="2">
    <source>
        <dbReference type="SAM" id="Phobius"/>
    </source>
</evidence>
<evidence type="ECO:0000256" key="1">
    <source>
        <dbReference type="SAM" id="Coils"/>
    </source>
</evidence>
<comment type="caution">
    <text evidence="4">The sequence shown here is derived from an EMBL/GenBank/DDBJ whole genome shotgun (WGS) entry which is preliminary data.</text>
</comment>
<evidence type="ECO:0008006" key="6">
    <source>
        <dbReference type="Google" id="ProtNLM"/>
    </source>
</evidence>
<evidence type="ECO:0000256" key="3">
    <source>
        <dbReference type="SAM" id="SignalP"/>
    </source>
</evidence>
<accession>A0ABW4IFY6</accession>